<sequence>MKNFILAFILFALLLTVNAAPFQLNKRTITFSPCPPSDPVDFLTVKIDPDPPVSEKSESFDVSGNLTENDITKGKTFLFIGYADKDLNPIGDDYSQNFAESIKAGTPFNISASDVPTPELPDSYFLGVGVLDPTGDPTNPYILYACALAKVGISSEKSKNFDFYKLI</sequence>
<proteinExistence type="predicted"/>
<name>A0A8H4AQU4_GIGMA</name>
<gene>
    <name evidence="2" type="ORF">F8M41_015182</name>
</gene>
<reference evidence="2 3" key="1">
    <citation type="journal article" date="2019" name="Environ. Microbiol.">
        <title>At the nexus of three kingdoms: the genome of the mycorrhizal fungus Gigaspora margarita provides insights into plant, endobacterial and fungal interactions.</title>
        <authorList>
            <person name="Venice F."/>
            <person name="Ghignone S."/>
            <person name="Salvioli di Fossalunga A."/>
            <person name="Amselem J."/>
            <person name="Novero M."/>
            <person name="Xianan X."/>
            <person name="Sedzielewska Toro K."/>
            <person name="Morin E."/>
            <person name="Lipzen A."/>
            <person name="Grigoriev I.V."/>
            <person name="Henrissat B."/>
            <person name="Martin F.M."/>
            <person name="Bonfante P."/>
        </authorList>
    </citation>
    <scope>NUCLEOTIDE SEQUENCE [LARGE SCALE GENOMIC DNA]</scope>
    <source>
        <strain evidence="2 3">BEG34</strain>
    </source>
</reference>
<keyword evidence="3" id="KW-1185">Reference proteome</keyword>
<feature type="signal peptide" evidence="1">
    <location>
        <begin position="1"/>
        <end position="19"/>
    </location>
</feature>
<dbReference type="Proteomes" id="UP000439903">
    <property type="component" value="Unassembled WGS sequence"/>
</dbReference>
<protein>
    <recommendedName>
        <fullName evidence="4">MD-2-related lipid-recognition domain-containing protein</fullName>
    </recommendedName>
</protein>
<accession>A0A8H4AQU4</accession>
<evidence type="ECO:0000256" key="1">
    <source>
        <dbReference type="SAM" id="SignalP"/>
    </source>
</evidence>
<dbReference type="OrthoDB" id="2392981at2759"/>
<evidence type="ECO:0000313" key="3">
    <source>
        <dbReference type="Proteomes" id="UP000439903"/>
    </source>
</evidence>
<dbReference type="AlphaFoldDB" id="A0A8H4AQU4"/>
<comment type="caution">
    <text evidence="2">The sequence shown here is derived from an EMBL/GenBank/DDBJ whole genome shotgun (WGS) entry which is preliminary data.</text>
</comment>
<dbReference type="EMBL" id="WTPW01000315">
    <property type="protein sequence ID" value="KAF0523993.1"/>
    <property type="molecule type" value="Genomic_DNA"/>
</dbReference>
<evidence type="ECO:0000313" key="2">
    <source>
        <dbReference type="EMBL" id="KAF0523993.1"/>
    </source>
</evidence>
<feature type="chain" id="PRO_5034865421" description="MD-2-related lipid-recognition domain-containing protein" evidence="1">
    <location>
        <begin position="20"/>
        <end position="167"/>
    </location>
</feature>
<organism evidence="2 3">
    <name type="scientific">Gigaspora margarita</name>
    <dbReference type="NCBI Taxonomy" id="4874"/>
    <lineage>
        <taxon>Eukaryota</taxon>
        <taxon>Fungi</taxon>
        <taxon>Fungi incertae sedis</taxon>
        <taxon>Mucoromycota</taxon>
        <taxon>Glomeromycotina</taxon>
        <taxon>Glomeromycetes</taxon>
        <taxon>Diversisporales</taxon>
        <taxon>Gigasporaceae</taxon>
        <taxon>Gigaspora</taxon>
    </lineage>
</organism>
<keyword evidence="1" id="KW-0732">Signal</keyword>
<evidence type="ECO:0008006" key="4">
    <source>
        <dbReference type="Google" id="ProtNLM"/>
    </source>
</evidence>